<evidence type="ECO:0000256" key="5">
    <source>
        <dbReference type="ARBA" id="ARBA00023163"/>
    </source>
</evidence>
<dbReference type="InterPro" id="IPR013249">
    <property type="entry name" value="RNA_pol_sigma70_r4_t2"/>
</dbReference>
<dbReference type="PANTHER" id="PTHR43133">
    <property type="entry name" value="RNA POLYMERASE ECF-TYPE SIGMA FACTO"/>
    <property type="match status" value="1"/>
</dbReference>
<feature type="domain" description="RNA polymerase sigma factor 70 region 4 type 2" evidence="7">
    <location>
        <begin position="135"/>
        <end position="173"/>
    </location>
</feature>
<dbReference type="Proteomes" id="UP000245370">
    <property type="component" value="Unassembled WGS sequence"/>
</dbReference>
<dbReference type="AlphaFoldDB" id="A0A2U2X1C2"/>
<dbReference type="EMBL" id="QFRJ01000016">
    <property type="protein sequence ID" value="PWH81576.1"/>
    <property type="molecule type" value="Genomic_DNA"/>
</dbReference>
<accession>A0A2U2X1C2</accession>
<dbReference type="InterPro" id="IPR013324">
    <property type="entry name" value="RNA_pol_sigma_r3/r4-like"/>
</dbReference>
<dbReference type="InterPro" id="IPR013325">
    <property type="entry name" value="RNA_pol_sigma_r2"/>
</dbReference>
<dbReference type="GO" id="GO:0003677">
    <property type="term" value="F:DNA binding"/>
    <property type="evidence" value="ECO:0007669"/>
    <property type="project" value="UniProtKB-KW"/>
</dbReference>
<organism evidence="8 9">
    <name type="scientific">Brumimicrobium oceani</name>
    <dbReference type="NCBI Taxonomy" id="2100725"/>
    <lineage>
        <taxon>Bacteria</taxon>
        <taxon>Pseudomonadati</taxon>
        <taxon>Bacteroidota</taxon>
        <taxon>Flavobacteriia</taxon>
        <taxon>Flavobacteriales</taxon>
        <taxon>Crocinitomicaceae</taxon>
        <taxon>Brumimicrobium</taxon>
    </lineage>
</organism>
<dbReference type="Gene3D" id="1.10.1740.10">
    <property type="match status" value="1"/>
</dbReference>
<dbReference type="PANTHER" id="PTHR43133:SF8">
    <property type="entry name" value="RNA POLYMERASE SIGMA FACTOR HI_1459-RELATED"/>
    <property type="match status" value="1"/>
</dbReference>
<dbReference type="InterPro" id="IPR014284">
    <property type="entry name" value="RNA_pol_sigma-70_dom"/>
</dbReference>
<evidence type="ECO:0000259" key="6">
    <source>
        <dbReference type="Pfam" id="PF04542"/>
    </source>
</evidence>
<keyword evidence="9" id="KW-1185">Reference proteome</keyword>
<keyword evidence="5" id="KW-0804">Transcription</keyword>
<comment type="similarity">
    <text evidence="1">Belongs to the sigma-70 factor family. ECF subfamily.</text>
</comment>
<dbReference type="GO" id="GO:0006352">
    <property type="term" value="P:DNA-templated transcription initiation"/>
    <property type="evidence" value="ECO:0007669"/>
    <property type="project" value="InterPro"/>
</dbReference>
<dbReference type="Gene3D" id="1.10.10.10">
    <property type="entry name" value="Winged helix-like DNA-binding domain superfamily/Winged helix DNA-binding domain"/>
    <property type="match status" value="1"/>
</dbReference>
<dbReference type="SUPFAM" id="SSF88946">
    <property type="entry name" value="Sigma2 domain of RNA polymerase sigma factors"/>
    <property type="match status" value="1"/>
</dbReference>
<evidence type="ECO:0000313" key="9">
    <source>
        <dbReference type="Proteomes" id="UP000245370"/>
    </source>
</evidence>
<dbReference type="NCBIfam" id="TIGR02937">
    <property type="entry name" value="sigma70-ECF"/>
    <property type="match status" value="1"/>
</dbReference>
<evidence type="ECO:0000256" key="4">
    <source>
        <dbReference type="ARBA" id="ARBA00023125"/>
    </source>
</evidence>
<dbReference type="InterPro" id="IPR036388">
    <property type="entry name" value="WH-like_DNA-bd_sf"/>
</dbReference>
<keyword evidence="2" id="KW-0805">Transcription regulation</keyword>
<sequence length="200" mass="23678">MNLSQLEDKQLVSLYTDGQEKAFEVLLNRHKNKIYNYIFMKIRDEALSQDIFQETFIKIIKTLKKGAYNEEGKFLPWAMRIAHNLMIDHFRKTNKVRMISESSSRSSDYNIFDLLELKDNNIEDEIVHNELVSQMVELIDHLPDSQRDILNMRIFKEMSFKDIAKKENVSINTALGRMRYALINIRKLIEKHNLLTPLTQ</sequence>
<reference evidence="8 9" key="2">
    <citation type="submission" date="2018-05" db="EMBL/GenBank/DDBJ databases">
        <authorList>
            <person name="Lanie J.A."/>
            <person name="Ng W.-L."/>
            <person name="Kazmierczak K.M."/>
            <person name="Andrzejewski T.M."/>
            <person name="Davidsen T.M."/>
            <person name="Wayne K.J."/>
            <person name="Tettelin H."/>
            <person name="Glass J.I."/>
            <person name="Rusch D."/>
            <person name="Podicherti R."/>
            <person name="Tsui H.-C.T."/>
            <person name="Winkler M.E."/>
        </authorList>
    </citation>
    <scope>NUCLEOTIDE SEQUENCE [LARGE SCALE GENOMIC DNA]</scope>
    <source>
        <strain evidence="8 9">C305</strain>
    </source>
</reference>
<evidence type="ECO:0000256" key="2">
    <source>
        <dbReference type="ARBA" id="ARBA00023015"/>
    </source>
</evidence>
<dbReference type="OrthoDB" id="9790423at2"/>
<evidence type="ECO:0000256" key="3">
    <source>
        <dbReference type="ARBA" id="ARBA00023082"/>
    </source>
</evidence>
<protein>
    <submittedName>
        <fullName evidence="8">RNA polymerase subunit sigma-24</fullName>
    </submittedName>
</protein>
<dbReference type="InterPro" id="IPR039425">
    <property type="entry name" value="RNA_pol_sigma-70-like"/>
</dbReference>
<keyword evidence="3" id="KW-0731">Sigma factor</keyword>
<reference evidence="8 9" key="1">
    <citation type="submission" date="2018-05" db="EMBL/GenBank/DDBJ databases">
        <title>Brumimicrobium oceani sp. nov., isolated from coastal sediment.</title>
        <authorList>
            <person name="Kou Y."/>
        </authorList>
    </citation>
    <scope>NUCLEOTIDE SEQUENCE [LARGE SCALE GENOMIC DNA]</scope>
    <source>
        <strain evidence="8 9">C305</strain>
    </source>
</reference>
<feature type="domain" description="RNA polymerase sigma-70 region 2" evidence="6">
    <location>
        <begin position="26"/>
        <end position="94"/>
    </location>
</feature>
<name>A0A2U2X1C2_9FLAO</name>
<gene>
    <name evidence="8" type="ORF">DIT68_14715</name>
</gene>
<dbReference type="SUPFAM" id="SSF88659">
    <property type="entry name" value="Sigma3 and sigma4 domains of RNA polymerase sigma factors"/>
    <property type="match status" value="1"/>
</dbReference>
<evidence type="ECO:0000256" key="1">
    <source>
        <dbReference type="ARBA" id="ARBA00010641"/>
    </source>
</evidence>
<dbReference type="RefSeq" id="WP_109360584.1">
    <property type="nucleotide sequence ID" value="NZ_QFRJ01000016.1"/>
</dbReference>
<dbReference type="InterPro" id="IPR007627">
    <property type="entry name" value="RNA_pol_sigma70_r2"/>
</dbReference>
<proteinExistence type="inferred from homology"/>
<comment type="caution">
    <text evidence="8">The sequence shown here is derived from an EMBL/GenBank/DDBJ whole genome shotgun (WGS) entry which is preliminary data.</text>
</comment>
<dbReference type="Pfam" id="PF04542">
    <property type="entry name" value="Sigma70_r2"/>
    <property type="match status" value="1"/>
</dbReference>
<dbReference type="GO" id="GO:0016987">
    <property type="term" value="F:sigma factor activity"/>
    <property type="evidence" value="ECO:0007669"/>
    <property type="project" value="UniProtKB-KW"/>
</dbReference>
<evidence type="ECO:0000313" key="8">
    <source>
        <dbReference type="EMBL" id="PWH81576.1"/>
    </source>
</evidence>
<dbReference type="Pfam" id="PF08281">
    <property type="entry name" value="Sigma70_r4_2"/>
    <property type="match status" value="1"/>
</dbReference>
<keyword evidence="4" id="KW-0238">DNA-binding</keyword>
<evidence type="ECO:0000259" key="7">
    <source>
        <dbReference type="Pfam" id="PF08281"/>
    </source>
</evidence>